<keyword evidence="11" id="KW-0067">ATP-binding</keyword>
<dbReference type="Proteomes" id="UP001501747">
    <property type="component" value="Unassembled WGS sequence"/>
</dbReference>
<dbReference type="NCBIfam" id="TIGR01064">
    <property type="entry name" value="pyruv_kin"/>
    <property type="match status" value="1"/>
</dbReference>
<dbReference type="EC" id="2.7.1.40" evidence="5 15"/>
<keyword evidence="12 16" id="KW-0460">Magnesium</keyword>
<dbReference type="InterPro" id="IPR018209">
    <property type="entry name" value="Pyrv_Knase_AS"/>
</dbReference>
<feature type="domain" description="Pyruvate kinase C-terminal" evidence="18">
    <location>
        <begin position="395"/>
        <end position="507"/>
    </location>
</feature>
<evidence type="ECO:0000256" key="3">
    <source>
        <dbReference type="ARBA" id="ARBA00008663"/>
    </source>
</evidence>
<keyword evidence="13 16" id="KW-0324">Glycolysis</keyword>
<comment type="caution">
    <text evidence="19">The sequence shown here is derived from an EMBL/GenBank/DDBJ whole genome shotgun (WGS) entry which is preliminary data.</text>
</comment>
<organism evidence="19 20">
    <name type="scientific">Allokutzneria multivorans</name>
    <dbReference type="NCBI Taxonomy" id="1142134"/>
    <lineage>
        <taxon>Bacteria</taxon>
        <taxon>Bacillati</taxon>
        <taxon>Actinomycetota</taxon>
        <taxon>Actinomycetes</taxon>
        <taxon>Pseudonocardiales</taxon>
        <taxon>Pseudonocardiaceae</taxon>
        <taxon>Allokutzneria</taxon>
    </lineage>
</organism>
<evidence type="ECO:0000256" key="5">
    <source>
        <dbReference type="ARBA" id="ARBA00012142"/>
    </source>
</evidence>
<evidence type="ECO:0000256" key="13">
    <source>
        <dbReference type="ARBA" id="ARBA00023152"/>
    </source>
</evidence>
<dbReference type="InterPro" id="IPR036918">
    <property type="entry name" value="Pyrv_Knase_C_sf"/>
</dbReference>
<evidence type="ECO:0000256" key="16">
    <source>
        <dbReference type="RuleBase" id="RU000504"/>
    </source>
</evidence>
<keyword evidence="8" id="KW-0479">Metal-binding</keyword>
<keyword evidence="7 16" id="KW-0808">Transferase</keyword>
<evidence type="ECO:0000256" key="15">
    <source>
        <dbReference type="NCBIfam" id="TIGR01064"/>
    </source>
</evidence>
<evidence type="ECO:0000256" key="6">
    <source>
        <dbReference type="ARBA" id="ARBA00018587"/>
    </source>
</evidence>
<feature type="domain" description="Pyruvate kinase barrel" evidence="17">
    <location>
        <begin position="41"/>
        <end position="362"/>
    </location>
</feature>
<keyword evidence="10 16" id="KW-0418">Kinase</keyword>
<accession>A0ABP7TF64</accession>
<evidence type="ECO:0000313" key="19">
    <source>
        <dbReference type="EMBL" id="GAA4025378.1"/>
    </source>
</evidence>
<gene>
    <name evidence="19" type="primary">pyk</name>
    <name evidence="19" type="ORF">GCM10022247_57570</name>
</gene>
<evidence type="ECO:0000256" key="4">
    <source>
        <dbReference type="ARBA" id="ARBA00011881"/>
    </source>
</evidence>
<evidence type="ECO:0000256" key="10">
    <source>
        <dbReference type="ARBA" id="ARBA00022777"/>
    </source>
</evidence>
<dbReference type="InterPro" id="IPR015813">
    <property type="entry name" value="Pyrv/PenolPyrv_kinase-like_dom"/>
</dbReference>
<dbReference type="Pfam" id="PF00224">
    <property type="entry name" value="PK"/>
    <property type="match status" value="1"/>
</dbReference>
<proteinExistence type="inferred from homology"/>
<dbReference type="NCBIfam" id="NF004978">
    <property type="entry name" value="PRK06354.1"/>
    <property type="match status" value="1"/>
</dbReference>
<evidence type="ECO:0000256" key="14">
    <source>
        <dbReference type="ARBA" id="ARBA00023317"/>
    </source>
</evidence>
<evidence type="ECO:0000256" key="8">
    <source>
        <dbReference type="ARBA" id="ARBA00022723"/>
    </source>
</evidence>
<comment type="pathway">
    <text evidence="2 16">Carbohydrate degradation; glycolysis; pyruvate from D-glyceraldehyde 3-phosphate: step 5/5.</text>
</comment>
<evidence type="ECO:0000256" key="9">
    <source>
        <dbReference type="ARBA" id="ARBA00022741"/>
    </source>
</evidence>
<dbReference type="PRINTS" id="PR01050">
    <property type="entry name" value="PYRUVTKNASE"/>
</dbReference>
<dbReference type="InterPro" id="IPR015795">
    <property type="entry name" value="Pyrv_Knase_C"/>
</dbReference>
<comment type="catalytic activity">
    <reaction evidence="16">
        <text>pyruvate + ATP = phosphoenolpyruvate + ADP + H(+)</text>
        <dbReference type="Rhea" id="RHEA:18157"/>
        <dbReference type="ChEBI" id="CHEBI:15361"/>
        <dbReference type="ChEBI" id="CHEBI:15378"/>
        <dbReference type="ChEBI" id="CHEBI:30616"/>
        <dbReference type="ChEBI" id="CHEBI:58702"/>
        <dbReference type="ChEBI" id="CHEBI:456216"/>
        <dbReference type="EC" id="2.7.1.40"/>
    </reaction>
</comment>
<dbReference type="GO" id="GO:0016301">
    <property type="term" value="F:kinase activity"/>
    <property type="evidence" value="ECO:0007669"/>
    <property type="project" value="UniProtKB-KW"/>
</dbReference>
<comment type="subunit">
    <text evidence="4">Homotetramer.</text>
</comment>
<evidence type="ECO:0000256" key="12">
    <source>
        <dbReference type="ARBA" id="ARBA00022842"/>
    </source>
</evidence>
<comment type="cofactor">
    <cofactor evidence="1">
        <name>K(+)</name>
        <dbReference type="ChEBI" id="CHEBI:29103"/>
    </cofactor>
</comment>
<dbReference type="NCBIfam" id="NF004886">
    <property type="entry name" value="PRK06247.1"/>
    <property type="match status" value="1"/>
</dbReference>
<evidence type="ECO:0000256" key="2">
    <source>
        <dbReference type="ARBA" id="ARBA00004997"/>
    </source>
</evidence>
<keyword evidence="20" id="KW-1185">Reference proteome</keyword>
<evidence type="ECO:0000256" key="1">
    <source>
        <dbReference type="ARBA" id="ARBA00001958"/>
    </source>
</evidence>
<dbReference type="InterPro" id="IPR011037">
    <property type="entry name" value="Pyrv_Knase-like_insert_dom_sf"/>
</dbReference>
<dbReference type="SUPFAM" id="SSF52935">
    <property type="entry name" value="PK C-terminal domain-like"/>
    <property type="match status" value="1"/>
</dbReference>
<dbReference type="EMBL" id="BAABAL010000019">
    <property type="protein sequence ID" value="GAA4025378.1"/>
    <property type="molecule type" value="Genomic_DNA"/>
</dbReference>
<evidence type="ECO:0000259" key="17">
    <source>
        <dbReference type="Pfam" id="PF00224"/>
    </source>
</evidence>
<dbReference type="SUPFAM" id="SSF50800">
    <property type="entry name" value="PK beta-barrel domain-like"/>
    <property type="match status" value="1"/>
</dbReference>
<evidence type="ECO:0000313" key="20">
    <source>
        <dbReference type="Proteomes" id="UP001501747"/>
    </source>
</evidence>
<sequence>MTTLSNAAVTKGRTRRLTSKILARFAVSVQRSGLGSSDVSRRAKIVCTLGPATATPEKLRDLVEAGMDVARLNFSHGSHADHKQVYDMVRQAADASGRAVGILADLQGPKIRLGRFANGPVVWEAGDRVRITVEDVPGTHDRVSTTYKGLANDAKPGDRMLVDDGNVGLTVVAVEGSDVVCDVTEGGKVSDNKGLSLPGMDVSVPALSDKDIEDLEFALSLRVDIIALSFVRSPADIDLVHQVMDRVGNGRLPVVAKLEKPEAVDNLEAIVLAFDGIMVARGDLGVELPLEYVPVVQKRAIQIARENAKPVIVATQMLESMINNSRPTRAEASDVANAVLDGTDAVMLSGETSVGRYPIDVVKTMSRIVEVAETEITPDAVPPLSHVPRTKRGVISYAARDIGERLNAKALVAFTQSGDTVRRLARLHTSLPLLAFTPEAEVRSQLAMSWGVETFLVPEVGSTDQMIQQVDHSMLAMTGRYQPGDLVVIVAGSPPGTVGSTNLIRVHRLGEEDHA</sequence>
<keyword evidence="9" id="KW-0547">Nucleotide-binding</keyword>
<evidence type="ECO:0000256" key="11">
    <source>
        <dbReference type="ARBA" id="ARBA00022840"/>
    </source>
</evidence>
<dbReference type="PANTHER" id="PTHR11817">
    <property type="entry name" value="PYRUVATE KINASE"/>
    <property type="match status" value="1"/>
</dbReference>
<name>A0ABP7TF64_9PSEU</name>
<keyword evidence="14 19" id="KW-0670">Pyruvate</keyword>
<dbReference type="Gene3D" id="3.40.1380.20">
    <property type="entry name" value="Pyruvate kinase, C-terminal domain"/>
    <property type="match status" value="1"/>
</dbReference>
<dbReference type="Gene3D" id="3.20.20.60">
    <property type="entry name" value="Phosphoenolpyruvate-binding domains"/>
    <property type="match status" value="1"/>
</dbReference>
<dbReference type="InterPro" id="IPR001697">
    <property type="entry name" value="Pyr_Knase"/>
</dbReference>
<dbReference type="InterPro" id="IPR040442">
    <property type="entry name" value="Pyrv_kinase-like_dom_sf"/>
</dbReference>
<dbReference type="Gene3D" id="2.40.33.10">
    <property type="entry name" value="PK beta-barrel domain-like"/>
    <property type="match status" value="1"/>
</dbReference>
<dbReference type="NCBIfam" id="NF004491">
    <property type="entry name" value="PRK05826.1"/>
    <property type="match status" value="1"/>
</dbReference>
<reference evidence="20" key="1">
    <citation type="journal article" date="2019" name="Int. J. Syst. Evol. Microbiol.">
        <title>The Global Catalogue of Microorganisms (GCM) 10K type strain sequencing project: providing services to taxonomists for standard genome sequencing and annotation.</title>
        <authorList>
            <consortium name="The Broad Institute Genomics Platform"/>
            <consortium name="The Broad Institute Genome Sequencing Center for Infectious Disease"/>
            <person name="Wu L."/>
            <person name="Ma J."/>
        </authorList>
    </citation>
    <scope>NUCLEOTIDE SEQUENCE [LARGE SCALE GENOMIC DNA]</scope>
    <source>
        <strain evidence="20">JCM 17342</strain>
    </source>
</reference>
<evidence type="ECO:0000256" key="7">
    <source>
        <dbReference type="ARBA" id="ARBA00022679"/>
    </source>
</evidence>
<dbReference type="SUPFAM" id="SSF51621">
    <property type="entry name" value="Phosphoenolpyruvate/pyruvate domain"/>
    <property type="match status" value="1"/>
</dbReference>
<protein>
    <recommendedName>
        <fullName evidence="6 15">Pyruvate kinase</fullName>
        <ecNumber evidence="5 15">2.7.1.40</ecNumber>
    </recommendedName>
</protein>
<evidence type="ECO:0000259" key="18">
    <source>
        <dbReference type="Pfam" id="PF02887"/>
    </source>
</evidence>
<dbReference type="InterPro" id="IPR015806">
    <property type="entry name" value="Pyrv_Knase_insert_dom_sf"/>
</dbReference>
<dbReference type="Pfam" id="PF02887">
    <property type="entry name" value="PK_C"/>
    <property type="match status" value="1"/>
</dbReference>
<comment type="similarity">
    <text evidence="3 16">Belongs to the pyruvate kinase family.</text>
</comment>
<dbReference type="PROSITE" id="PS00110">
    <property type="entry name" value="PYRUVATE_KINASE"/>
    <property type="match status" value="1"/>
</dbReference>
<dbReference type="InterPro" id="IPR015793">
    <property type="entry name" value="Pyrv_Knase_brl"/>
</dbReference>